<dbReference type="AlphaFoldDB" id="A0A502CQ88"/>
<keyword evidence="3" id="KW-1185">Reference proteome</keyword>
<evidence type="ECO:0000313" key="2">
    <source>
        <dbReference type="EMBL" id="TPG13861.1"/>
    </source>
</evidence>
<dbReference type="OrthoDB" id="5147475at2"/>
<feature type="chain" id="PRO_5021259521" evidence="1">
    <location>
        <begin position="26"/>
        <end position="111"/>
    </location>
</feature>
<dbReference type="Proteomes" id="UP000317722">
    <property type="component" value="Unassembled WGS sequence"/>
</dbReference>
<dbReference type="EMBL" id="RCZM01000006">
    <property type="protein sequence ID" value="TPG13861.1"/>
    <property type="molecule type" value="Genomic_DNA"/>
</dbReference>
<reference evidence="2 3" key="1">
    <citation type="journal article" date="2019" name="Environ. Microbiol.">
        <title>Species interactions and distinct microbial communities in high Arctic permafrost affected cryosols are associated with the CH4 and CO2 gas fluxes.</title>
        <authorList>
            <person name="Altshuler I."/>
            <person name="Hamel J."/>
            <person name="Turney S."/>
            <person name="Magnuson E."/>
            <person name="Levesque R."/>
            <person name="Greer C."/>
            <person name="Whyte L.G."/>
        </authorList>
    </citation>
    <scope>NUCLEOTIDE SEQUENCE [LARGE SCALE GENOMIC DNA]</scope>
    <source>
        <strain evidence="2 3">S9.3A</strain>
    </source>
</reference>
<feature type="signal peptide" evidence="1">
    <location>
        <begin position="1"/>
        <end position="25"/>
    </location>
</feature>
<protein>
    <submittedName>
        <fullName evidence="2">Uncharacterized protein</fullName>
    </submittedName>
</protein>
<proteinExistence type="predicted"/>
<evidence type="ECO:0000313" key="3">
    <source>
        <dbReference type="Proteomes" id="UP000317722"/>
    </source>
</evidence>
<sequence>MFGKLAAAAALGAGLLLALAGSASAYTLGASGVGWVGKGEVQSASGWNNKSMQDNVSGVTFAYDSTSTYEVVCEFDTPGGNHHVITNTKTTGLLATVAATPARTAAASRAP</sequence>
<accession>A0A502CQ88</accession>
<organism evidence="2 3">
    <name type="scientific">Pedococcus bigeumensis</name>
    <dbReference type="NCBI Taxonomy" id="433644"/>
    <lineage>
        <taxon>Bacteria</taxon>
        <taxon>Bacillati</taxon>
        <taxon>Actinomycetota</taxon>
        <taxon>Actinomycetes</taxon>
        <taxon>Micrococcales</taxon>
        <taxon>Intrasporangiaceae</taxon>
        <taxon>Pedococcus</taxon>
    </lineage>
</organism>
<dbReference type="RefSeq" id="WP_140742809.1">
    <property type="nucleotide sequence ID" value="NZ_RCZM01000006.1"/>
</dbReference>
<gene>
    <name evidence="2" type="ORF">EAH86_16625</name>
</gene>
<comment type="caution">
    <text evidence="2">The sequence shown here is derived from an EMBL/GenBank/DDBJ whole genome shotgun (WGS) entry which is preliminary data.</text>
</comment>
<name>A0A502CQ88_9MICO</name>
<keyword evidence="1" id="KW-0732">Signal</keyword>
<evidence type="ECO:0000256" key="1">
    <source>
        <dbReference type="SAM" id="SignalP"/>
    </source>
</evidence>